<dbReference type="Proteomes" id="UP000046395">
    <property type="component" value="Unassembled WGS sequence"/>
</dbReference>
<protein>
    <submittedName>
        <fullName evidence="9">RT_RNaseH domain-containing protein</fullName>
    </submittedName>
</protein>
<dbReference type="InterPro" id="IPR041373">
    <property type="entry name" value="RT_RNaseH"/>
</dbReference>
<evidence type="ECO:0000256" key="1">
    <source>
        <dbReference type="ARBA" id="ARBA00022679"/>
    </source>
</evidence>
<dbReference type="Pfam" id="PF17917">
    <property type="entry name" value="RT_RNaseH"/>
    <property type="match status" value="1"/>
</dbReference>
<dbReference type="GO" id="GO:0004519">
    <property type="term" value="F:endonuclease activity"/>
    <property type="evidence" value="ECO:0007669"/>
    <property type="project" value="UniProtKB-KW"/>
</dbReference>
<keyword evidence="8" id="KW-1185">Reference proteome</keyword>
<dbReference type="SUPFAM" id="SSF56672">
    <property type="entry name" value="DNA/RNA polymerases"/>
    <property type="match status" value="1"/>
</dbReference>
<dbReference type="PANTHER" id="PTHR34072">
    <property type="entry name" value="ENZYMATIC POLYPROTEIN-RELATED"/>
    <property type="match status" value="1"/>
</dbReference>
<name>A0A5S6QZF6_TRIMR</name>
<dbReference type="GO" id="GO:0003964">
    <property type="term" value="F:RNA-directed DNA polymerase activity"/>
    <property type="evidence" value="ECO:0007669"/>
    <property type="project" value="UniProtKB-KW"/>
</dbReference>
<sequence length="159" mass="18277">MDAVSFFSRRFQPKETRYSAFGRELLVTYLAVRYFQHWLDGHKFFILTDLKPLVYAIRHSSRHNPREIRHSDFIPTFTSDIRHIKGVADALSRPLVSSVSTAIDSLDVRNLAEAQQIDREVPQLRSKSALQLCDIHLPEFDVTLVCDVSKGHPGPYLPE</sequence>
<keyword evidence="4" id="KW-0255">Endonuclease</keyword>
<dbReference type="GO" id="GO:0016787">
    <property type="term" value="F:hydrolase activity"/>
    <property type="evidence" value="ECO:0007669"/>
    <property type="project" value="UniProtKB-KW"/>
</dbReference>
<dbReference type="WBParaSite" id="TMUE_3000012474.1">
    <property type="protein sequence ID" value="TMUE_3000012474.1"/>
    <property type="gene ID" value="WBGene00301582"/>
</dbReference>
<keyword evidence="5" id="KW-0378">Hydrolase</keyword>
<organism evidence="8 9">
    <name type="scientific">Trichuris muris</name>
    <name type="common">Mouse whipworm</name>
    <dbReference type="NCBI Taxonomy" id="70415"/>
    <lineage>
        <taxon>Eukaryota</taxon>
        <taxon>Metazoa</taxon>
        <taxon>Ecdysozoa</taxon>
        <taxon>Nematoda</taxon>
        <taxon>Enoplea</taxon>
        <taxon>Dorylaimia</taxon>
        <taxon>Trichinellida</taxon>
        <taxon>Trichuridae</taxon>
        <taxon>Trichuris</taxon>
    </lineage>
</organism>
<dbReference type="AlphaFoldDB" id="A0A5S6QZF6"/>
<evidence type="ECO:0000256" key="5">
    <source>
        <dbReference type="ARBA" id="ARBA00022801"/>
    </source>
</evidence>
<keyword evidence="3" id="KW-0540">Nuclease</keyword>
<evidence type="ECO:0000256" key="3">
    <source>
        <dbReference type="ARBA" id="ARBA00022722"/>
    </source>
</evidence>
<evidence type="ECO:0000313" key="9">
    <source>
        <dbReference type="WBParaSite" id="TMUE_3000012474.1"/>
    </source>
</evidence>
<evidence type="ECO:0000259" key="7">
    <source>
        <dbReference type="Pfam" id="PF17917"/>
    </source>
</evidence>
<evidence type="ECO:0000313" key="8">
    <source>
        <dbReference type="Proteomes" id="UP000046395"/>
    </source>
</evidence>
<dbReference type="InterPro" id="IPR043502">
    <property type="entry name" value="DNA/RNA_pol_sf"/>
</dbReference>
<proteinExistence type="predicted"/>
<keyword evidence="1" id="KW-0808">Transferase</keyword>
<dbReference type="STRING" id="70415.A0A5S6QZF6"/>
<evidence type="ECO:0000256" key="6">
    <source>
        <dbReference type="ARBA" id="ARBA00022918"/>
    </source>
</evidence>
<accession>A0A5S6QZF6</accession>
<feature type="domain" description="Reverse transcriptase RNase H-like" evidence="7">
    <location>
        <begin position="3"/>
        <end position="74"/>
    </location>
</feature>
<keyword evidence="6" id="KW-0695">RNA-directed DNA polymerase</keyword>
<evidence type="ECO:0000256" key="4">
    <source>
        <dbReference type="ARBA" id="ARBA00022759"/>
    </source>
</evidence>
<reference evidence="9" key="1">
    <citation type="submission" date="2019-12" db="UniProtKB">
        <authorList>
            <consortium name="WormBaseParasite"/>
        </authorList>
    </citation>
    <scope>IDENTIFICATION</scope>
</reference>
<keyword evidence="2" id="KW-0548">Nucleotidyltransferase</keyword>
<evidence type="ECO:0000256" key="2">
    <source>
        <dbReference type="ARBA" id="ARBA00022695"/>
    </source>
</evidence>